<dbReference type="PANTHER" id="PTHR30615">
    <property type="entry name" value="UNCHARACTERIZED PROTEIN YJBQ-RELATED"/>
    <property type="match status" value="1"/>
</dbReference>
<dbReference type="SUPFAM" id="SSF111038">
    <property type="entry name" value="YjbQ-like"/>
    <property type="match status" value="1"/>
</dbReference>
<name>A0A8J5HUH6_ZINOF</name>
<accession>A0A8J5HUH6</accession>
<dbReference type="PANTHER" id="PTHR30615:SF16">
    <property type="entry name" value="SECONDARY THIAMINE-PHOSPHATE SYNTHASE ENZYME"/>
    <property type="match status" value="1"/>
</dbReference>
<dbReference type="InterPro" id="IPR035917">
    <property type="entry name" value="YjbQ-like_sf"/>
</dbReference>
<reference evidence="1 2" key="1">
    <citation type="submission" date="2020-08" db="EMBL/GenBank/DDBJ databases">
        <title>Plant Genome Project.</title>
        <authorList>
            <person name="Zhang R.-G."/>
        </authorList>
    </citation>
    <scope>NUCLEOTIDE SEQUENCE [LARGE SCALE GENOMIC DNA]</scope>
    <source>
        <tissue evidence="1">Rhizome</tissue>
    </source>
</reference>
<evidence type="ECO:0000313" key="1">
    <source>
        <dbReference type="EMBL" id="KAG6525469.1"/>
    </source>
</evidence>
<sequence length="387" mass="42168">MQGDTKLTENINHARTEMKGIQLYMPIPGAVVNDHCGPRSSVHGGRGTKNQPWGFGEREIAHSSGAIGRNSGRALGLCFAVAELPWEAEVQNYRQSLQSSSVAAPLTRCPNTIVVLCWFTPTVASGVRLRESCESGFGVKLARLAAPPSSGHHSGNNYSDCDSTEEGKLGLPARVLHRAETSIPIRKLSQGKPLNHFLLFNTLLADLGPAFIVERIELLDLGVDQSFNVPTISSGWLAGSGWGKVEVNPLIWRSLSEKKRLLDLKKQFHAIPRLRSHKGPRTLVVAAAGISTAVSEAMAAKWAQKTVVVPAQRRGCHLITPKIVEEIQQDLSGFKCGLAHLFLQHTSASLTINENYDSDVQSDTETFLNRIVPEGRSAPWKHTLEGE</sequence>
<gene>
    <name evidence="1" type="ORF">ZIOFF_015425</name>
</gene>
<dbReference type="Pfam" id="PF01894">
    <property type="entry name" value="YjbQ"/>
    <property type="match status" value="1"/>
</dbReference>
<comment type="caution">
    <text evidence="1">The sequence shown here is derived from an EMBL/GenBank/DDBJ whole genome shotgun (WGS) entry which is preliminary data.</text>
</comment>
<protein>
    <submittedName>
        <fullName evidence="1">Uncharacterized protein</fullName>
    </submittedName>
</protein>
<organism evidence="1 2">
    <name type="scientific">Zingiber officinale</name>
    <name type="common">Ginger</name>
    <name type="synonym">Amomum zingiber</name>
    <dbReference type="NCBI Taxonomy" id="94328"/>
    <lineage>
        <taxon>Eukaryota</taxon>
        <taxon>Viridiplantae</taxon>
        <taxon>Streptophyta</taxon>
        <taxon>Embryophyta</taxon>
        <taxon>Tracheophyta</taxon>
        <taxon>Spermatophyta</taxon>
        <taxon>Magnoliopsida</taxon>
        <taxon>Liliopsida</taxon>
        <taxon>Zingiberales</taxon>
        <taxon>Zingiberaceae</taxon>
        <taxon>Zingiber</taxon>
    </lineage>
</organism>
<evidence type="ECO:0000313" key="2">
    <source>
        <dbReference type="Proteomes" id="UP000734854"/>
    </source>
</evidence>
<dbReference type="EMBL" id="JACMSC010000004">
    <property type="protein sequence ID" value="KAG6525469.1"/>
    <property type="molecule type" value="Genomic_DNA"/>
</dbReference>
<dbReference type="Gene3D" id="2.60.120.460">
    <property type="entry name" value="YjbQ-like"/>
    <property type="match status" value="1"/>
</dbReference>
<proteinExistence type="predicted"/>
<dbReference type="Proteomes" id="UP000734854">
    <property type="component" value="Unassembled WGS sequence"/>
</dbReference>
<dbReference type="AlphaFoldDB" id="A0A8J5HUH6"/>
<dbReference type="InterPro" id="IPR001602">
    <property type="entry name" value="UPF0047_YjbQ-like"/>
</dbReference>
<keyword evidence="2" id="KW-1185">Reference proteome</keyword>